<sequence length="179" mass="19886">MVENAISCSTSANNVSLRSTSAHDQSYSTSTHDAPSCSKSAHDAPSCSTSVYDAPSCSTSINDNMIPLSLSASNYTSPAVPVLKKGISKRVSNLYATQKNKILNLKKNELNSFIGTNFFMDFQKLPNWRHYWSTGSLYSVPVVHDTMSRNHFDEILRYLHISDNGTMPDNNKDKTRRGR</sequence>
<evidence type="ECO:0000313" key="3">
    <source>
        <dbReference type="EMBL" id="KAJ8891177.1"/>
    </source>
</evidence>
<reference evidence="3 4" key="1">
    <citation type="submission" date="2023-02" db="EMBL/GenBank/DDBJ databases">
        <title>LHISI_Scaffold_Assembly.</title>
        <authorList>
            <person name="Stuart O.P."/>
            <person name="Cleave R."/>
            <person name="Magrath M.J.L."/>
            <person name="Mikheyev A.S."/>
        </authorList>
    </citation>
    <scope>NUCLEOTIDE SEQUENCE [LARGE SCALE GENOMIC DNA]</scope>
    <source>
        <strain evidence="3">Daus_M_001</strain>
        <tissue evidence="3">Leg muscle</tissue>
    </source>
</reference>
<gene>
    <name evidence="3" type="ORF">PR048_010692</name>
</gene>
<dbReference type="Proteomes" id="UP001159363">
    <property type="component" value="Chromosome 3"/>
</dbReference>
<proteinExistence type="predicted"/>
<dbReference type="PANTHER" id="PTHR46599:SF3">
    <property type="entry name" value="PIGGYBAC TRANSPOSABLE ELEMENT-DERIVED PROTEIN 4"/>
    <property type="match status" value="1"/>
</dbReference>
<protein>
    <recommendedName>
        <fullName evidence="2">PiggyBac transposable element-derived protein domain-containing protein</fullName>
    </recommendedName>
</protein>
<accession>A0ABQ9I3G1</accession>
<name>A0ABQ9I3G1_9NEOP</name>
<dbReference type="EMBL" id="JARBHB010000003">
    <property type="protein sequence ID" value="KAJ8891177.1"/>
    <property type="molecule type" value="Genomic_DNA"/>
</dbReference>
<organism evidence="3 4">
    <name type="scientific">Dryococelus australis</name>
    <dbReference type="NCBI Taxonomy" id="614101"/>
    <lineage>
        <taxon>Eukaryota</taxon>
        <taxon>Metazoa</taxon>
        <taxon>Ecdysozoa</taxon>
        <taxon>Arthropoda</taxon>
        <taxon>Hexapoda</taxon>
        <taxon>Insecta</taxon>
        <taxon>Pterygota</taxon>
        <taxon>Neoptera</taxon>
        <taxon>Polyneoptera</taxon>
        <taxon>Phasmatodea</taxon>
        <taxon>Verophasmatodea</taxon>
        <taxon>Anareolatae</taxon>
        <taxon>Phasmatidae</taxon>
        <taxon>Eurycanthinae</taxon>
        <taxon>Dryococelus</taxon>
    </lineage>
</organism>
<evidence type="ECO:0000256" key="1">
    <source>
        <dbReference type="SAM" id="MobiDB-lite"/>
    </source>
</evidence>
<feature type="domain" description="PiggyBac transposable element-derived protein" evidence="2">
    <location>
        <begin position="92"/>
        <end position="174"/>
    </location>
</feature>
<dbReference type="InterPro" id="IPR029526">
    <property type="entry name" value="PGBD"/>
</dbReference>
<feature type="compositionally biased region" description="Polar residues" evidence="1">
    <location>
        <begin position="23"/>
        <end position="39"/>
    </location>
</feature>
<keyword evidence="4" id="KW-1185">Reference proteome</keyword>
<evidence type="ECO:0000313" key="4">
    <source>
        <dbReference type="Proteomes" id="UP001159363"/>
    </source>
</evidence>
<dbReference type="PANTHER" id="PTHR46599">
    <property type="entry name" value="PIGGYBAC TRANSPOSABLE ELEMENT-DERIVED PROTEIN 4"/>
    <property type="match status" value="1"/>
</dbReference>
<comment type="caution">
    <text evidence="3">The sequence shown here is derived from an EMBL/GenBank/DDBJ whole genome shotgun (WGS) entry which is preliminary data.</text>
</comment>
<evidence type="ECO:0000259" key="2">
    <source>
        <dbReference type="Pfam" id="PF13843"/>
    </source>
</evidence>
<feature type="region of interest" description="Disordered" evidence="1">
    <location>
        <begin position="23"/>
        <end position="47"/>
    </location>
</feature>
<dbReference type="Pfam" id="PF13843">
    <property type="entry name" value="DDE_Tnp_1_7"/>
    <property type="match status" value="1"/>
</dbReference>